<dbReference type="PRINTS" id="PR00114">
    <property type="entry name" value="STPHPHTASE"/>
</dbReference>
<dbReference type="InterPro" id="IPR004843">
    <property type="entry name" value="Calcineurin-like_PHP"/>
</dbReference>
<dbReference type="InterPro" id="IPR043360">
    <property type="entry name" value="PP2B"/>
</dbReference>
<dbReference type="InterPro" id="IPR006186">
    <property type="entry name" value="Ser/Thr-sp_prot-phosphatase"/>
</dbReference>
<dbReference type="Proteomes" id="UP001146793">
    <property type="component" value="Unassembled WGS sequence"/>
</dbReference>
<evidence type="ECO:0000313" key="3">
    <source>
        <dbReference type="EMBL" id="KAJ3443397.1"/>
    </source>
</evidence>
<dbReference type="InterPro" id="IPR029052">
    <property type="entry name" value="Metallo-depent_PP-like"/>
</dbReference>
<dbReference type="Gene3D" id="3.60.21.10">
    <property type="match status" value="1"/>
</dbReference>
<dbReference type="SMART" id="SM00156">
    <property type="entry name" value="PP2Ac"/>
    <property type="match status" value="1"/>
</dbReference>
<dbReference type="PANTHER" id="PTHR45673">
    <property type="entry name" value="SERINE/THREONINE-PROTEIN PHOSPHATASE 2B CATALYTIC SUBUNIT 1-RELATED"/>
    <property type="match status" value="1"/>
</dbReference>
<reference evidence="3" key="1">
    <citation type="submission" date="2022-08" db="EMBL/GenBank/DDBJ databases">
        <title>Novel sulphate-reducing endosymbionts in the free-living metamonad Anaeramoeba.</title>
        <authorList>
            <person name="Jerlstrom-Hultqvist J."/>
            <person name="Cepicka I."/>
            <person name="Gallot-Lavallee L."/>
            <person name="Salas-Leiva D."/>
            <person name="Curtis B.A."/>
            <person name="Zahonova K."/>
            <person name="Pipaliya S."/>
            <person name="Dacks J."/>
            <person name="Roger A.J."/>
        </authorList>
    </citation>
    <scope>NUCLEOTIDE SEQUENCE</scope>
    <source>
        <strain evidence="3">Busselton2</strain>
    </source>
</reference>
<dbReference type="EMBL" id="JANTQA010000023">
    <property type="protein sequence ID" value="KAJ3443397.1"/>
    <property type="molecule type" value="Genomic_DNA"/>
</dbReference>
<comment type="caution">
    <text evidence="3">The sequence shown here is derived from an EMBL/GenBank/DDBJ whole genome shotgun (WGS) entry which is preliminary data.</text>
</comment>
<dbReference type="GO" id="GO:0097720">
    <property type="term" value="P:calcineurin-mediated signaling"/>
    <property type="evidence" value="ECO:0007669"/>
    <property type="project" value="InterPro"/>
</dbReference>
<name>A0AAV7ZN39_9EUKA</name>
<dbReference type="SUPFAM" id="SSF56300">
    <property type="entry name" value="Metallo-dependent phosphatases"/>
    <property type="match status" value="1"/>
</dbReference>
<proteinExistence type="predicted"/>
<dbReference type="Pfam" id="PF00149">
    <property type="entry name" value="Metallophos"/>
    <property type="match status" value="1"/>
</dbReference>
<feature type="region of interest" description="Disordered" evidence="1">
    <location>
        <begin position="1"/>
        <end position="22"/>
    </location>
</feature>
<evidence type="ECO:0000259" key="2">
    <source>
        <dbReference type="SMART" id="SM00156"/>
    </source>
</evidence>
<dbReference type="AlphaFoldDB" id="A0AAV7ZN39"/>
<evidence type="ECO:0000313" key="4">
    <source>
        <dbReference type="Proteomes" id="UP001146793"/>
    </source>
</evidence>
<feature type="region of interest" description="Disordered" evidence="1">
    <location>
        <begin position="55"/>
        <end position="77"/>
    </location>
</feature>
<organism evidence="3 4">
    <name type="scientific">Anaeramoeba flamelloides</name>
    <dbReference type="NCBI Taxonomy" id="1746091"/>
    <lineage>
        <taxon>Eukaryota</taxon>
        <taxon>Metamonada</taxon>
        <taxon>Anaeramoebidae</taxon>
        <taxon>Anaeramoeba</taxon>
    </lineage>
</organism>
<sequence>MDETLNLFSASQESVENSSSSLEIESMDLDNKGIYRYTSSSDELFDLEVFLSSNNNRNSENNEEANENSPQTNSFWGNEMDSEEIFEQIEQETKIKEDDKAIFIINCGEDRQVTEVPPPTRVLLTYEELFSEFDNCPDSFLLREHLRQEGKIEKKAILEICYQAQTIFRKEDNLLHVRSPIIIVGDLHGQFYDLLNILAACGECEEGMKNYLFLGDYVDRGNFGIEVVLYLFTLKISQPNGCFLLRGIKSNFFFLNNCCNHECRQLTSFFNFKKEVIEKYDEEIYDVIMETFDCLPITAIVDDQFFCVHGGISPKLISLESINEIDRFKEPPTKGLLSELLWSDPHSEYDSPKSTQYSFTPNDLRGCGYNYSYYAVCKFLSSNNLTCVIRAHEAQQDGYLMYKKNEETNFPSLITIFSSPNYAGLDQNKGAVIQYQNRSVTIKEFKGVDHPYWLPNYNDIFRWSIPFIDTKISSFWTSLISLKQSSNSSFLDNKINFEKSELFEKGELIFENVNGSFNSGLIQENNKMGKGVEKERRIGKIKFLNKLHSTILMNKIKFFIILFNDFNKIRKNHFIGQYLKKNRLSNIGRSQSIGPSFFLTINNKNNNCSSSSSSSSSGSSRSGSNRSILSSCKITCQNNTSIIGKDCKNTKYHKQKFQKVGLFKSASLEGHLLKYKLAMGFKKMWLAAEKENRKLQLKASKLLMGEKNSIFDKIENLEYEQSSRYNNNKILEKNSKLSRSDSVKENIQIENIDQLIQQDELNRSQLKKRKLMTKMFQNKSKNKIRRTNKKTKKLNDKNIRKWKFKF</sequence>
<feature type="domain" description="Serine/threonine specific protein phosphatases" evidence="2">
    <location>
        <begin position="152"/>
        <end position="451"/>
    </location>
</feature>
<evidence type="ECO:0000256" key="1">
    <source>
        <dbReference type="SAM" id="MobiDB-lite"/>
    </source>
</evidence>
<feature type="compositionally biased region" description="Low complexity" evidence="1">
    <location>
        <begin position="9"/>
        <end position="22"/>
    </location>
</feature>
<protein>
    <submittedName>
        <fullName evidence="3">Serine/threonine-protein phosphatase 2b catalytic subunit 1-related</fullName>
    </submittedName>
</protein>
<gene>
    <name evidence="3" type="ORF">M0812_09236</name>
</gene>
<dbReference type="GO" id="GO:0033192">
    <property type="term" value="F:calmodulin-dependent protein phosphatase activity"/>
    <property type="evidence" value="ECO:0007669"/>
    <property type="project" value="InterPro"/>
</dbReference>
<accession>A0AAV7ZN39</accession>